<accession>A0AAV5EPY2</accession>
<dbReference type="PANTHER" id="PTHR32133:SF366">
    <property type="entry name" value="OS07G0122900 PROTEIN"/>
    <property type="match status" value="1"/>
</dbReference>
<dbReference type="Pfam" id="PF00646">
    <property type="entry name" value="F-box"/>
    <property type="match status" value="1"/>
</dbReference>
<keyword evidence="3" id="KW-1185">Reference proteome</keyword>
<gene>
    <name evidence="2" type="primary">gb12029</name>
    <name evidence="2" type="ORF">PR202_gb12029</name>
</gene>
<dbReference type="InterPro" id="IPR001810">
    <property type="entry name" value="F-box_dom"/>
</dbReference>
<dbReference type="SUPFAM" id="SSF81383">
    <property type="entry name" value="F-box domain"/>
    <property type="match status" value="1"/>
</dbReference>
<dbReference type="InterPro" id="IPR036047">
    <property type="entry name" value="F-box-like_dom_sf"/>
</dbReference>
<dbReference type="EMBL" id="BQKI01000077">
    <property type="protein sequence ID" value="GJN24295.1"/>
    <property type="molecule type" value="Genomic_DNA"/>
</dbReference>
<evidence type="ECO:0000313" key="2">
    <source>
        <dbReference type="EMBL" id="GJN24295.1"/>
    </source>
</evidence>
<dbReference type="SUPFAM" id="SSF82171">
    <property type="entry name" value="DPP6 N-terminal domain-like"/>
    <property type="match status" value="1"/>
</dbReference>
<organism evidence="2 3">
    <name type="scientific">Eleusine coracana subsp. coracana</name>
    <dbReference type="NCBI Taxonomy" id="191504"/>
    <lineage>
        <taxon>Eukaryota</taxon>
        <taxon>Viridiplantae</taxon>
        <taxon>Streptophyta</taxon>
        <taxon>Embryophyta</taxon>
        <taxon>Tracheophyta</taxon>
        <taxon>Spermatophyta</taxon>
        <taxon>Magnoliopsida</taxon>
        <taxon>Liliopsida</taxon>
        <taxon>Poales</taxon>
        <taxon>Poaceae</taxon>
        <taxon>PACMAD clade</taxon>
        <taxon>Chloridoideae</taxon>
        <taxon>Cynodonteae</taxon>
        <taxon>Eleusininae</taxon>
        <taxon>Eleusine</taxon>
    </lineage>
</organism>
<name>A0AAV5EPY2_ELECO</name>
<feature type="domain" description="F-box" evidence="1">
    <location>
        <begin position="13"/>
        <end position="52"/>
    </location>
</feature>
<dbReference type="PANTHER" id="PTHR32133">
    <property type="entry name" value="OS07G0120400 PROTEIN"/>
    <property type="match status" value="1"/>
</dbReference>
<evidence type="ECO:0000313" key="3">
    <source>
        <dbReference type="Proteomes" id="UP001054889"/>
    </source>
</evidence>
<dbReference type="Proteomes" id="UP001054889">
    <property type="component" value="Unassembled WGS sequence"/>
</dbReference>
<comment type="caution">
    <text evidence="2">The sequence shown here is derived from an EMBL/GenBank/DDBJ whole genome shotgun (WGS) entry which is preliminary data.</text>
</comment>
<reference evidence="2" key="2">
    <citation type="submission" date="2021-12" db="EMBL/GenBank/DDBJ databases">
        <title>Resequencing data analysis of finger millet.</title>
        <authorList>
            <person name="Hatakeyama M."/>
            <person name="Aluri S."/>
            <person name="Balachadran M.T."/>
            <person name="Sivarajan S.R."/>
            <person name="Poveda L."/>
            <person name="Shimizu-Inatsugi R."/>
            <person name="Schlapbach R."/>
            <person name="Sreeman S.M."/>
            <person name="Shimizu K.K."/>
        </authorList>
    </citation>
    <scope>NUCLEOTIDE SEQUENCE</scope>
</reference>
<reference evidence="2" key="1">
    <citation type="journal article" date="2018" name="DNA Res.">
        <title>Multiple hybrid de novo genome assembly of finger millet, an orphan allotetraploid crop.</title>
        <authorList>
            <person name="Hatakeyama M."/>
            <person name="Aluri S."/>
            <person name="Balachadran M.T."/>
            <person name="Sivarajan S.R."/>
            <person name="Patrignani A."/>
            <person name="Gruter S."/>
            <person name="Poveda L."/>
            <person name="Shimizu-Inatsugi R."/>
            <person name="Baeten J."/>
            <person name="Francoijs K.J."/>
            <person name="Nataraja K.N."/>
            <person name="Reddy Y.A.N."/>
            <person name="Phadnis S."/>
            <person name="Ravikumar R.L."/>
            <person name="Schlapbach R."/>
            <person name="Sreeman S.M."/>
            <person name="Shimizu K.K."/>
        </authorList>
    </citation>
    <scope>NUCLEOTIDE SEQUENCE</scope>
</reference>
<dbReference type="AlphaFoldDB" id="A0AAV5EPY2"/>
<evidence type="ECO:0000259" key="1">
    <source>
        <dbReference type="Pfam" id="PF00646"/>
    </source>
</evidence>
<proteinExistence type="predicted"/>
<protein>
    <recommendedName>
        <fullName evidence="1">F-box domain-containing protein</fullName>
    </recommendedName>
</protein>
<sequence length="403" mass="45170">MSPPPRPPPALLDELVEEALLRVPPDDPASLVRASLVCKLWHRIISGRHFRRRYREFHPSPPMLGFFYHKSPRATRFMPTSTFRLPRGDRANWHAMDARHGRVVFHVPISASCFSGIFTDIRELIVLNLTTGEERRLPMPLGAHFSGTWNAAVVCAADGCDHLDCPSGGPFTIVFVCTHVLERLTSVCTFSSTTGSWSIAVSFEHPKGYVAHRSALVGNTLYFILRLCNQILGYDLGSQELSVIGSPSLSRTETETEEVWADPFTTEDGRLGIAMFDAPKFHLWSTETGLHGHAEWVQQRVFELDKLPPDGPFGITPLFCGTVDKNCVIFVGTRDGLFTVDLKSGRVRNLLEDHGICDIVPYMSFSTPTSLQANKLLMEDEVRRLIISCYPREPSCESKELWT</sequence>